<sequence length="423" mass="45849">MTSSHWNPQDVLVTFQSLSGEQISLDCQQMQTVVNRRITQGVLFGTRIGAAVITIVILLMVSKNRKTPIFISNQISLLLVVLQSALYLGYLFSPFASIGFTVALMPDAIPTSNLHLFAATNIFQVLLAAAIEASLILQVRIIFKSDTLKTAGRVLVAIASALALATVIIFLVSAIKSISAIYGSIDGLPDTVFFNIGVILQSTSINFMTVLLAVKLVLAVRSRRFLGLKQFDSFHILAIMSFQTLIFPSILFILAYALPESQGTSSLNSIAVLLVTLSLPLSSMWATSANNGYRPSSLNTSFSPSIYDGSPGKADDRSLYSQSGRSSGFQQSNCQANELFPMARTGDLHHGYNYNMGDLEKANCHSLAVSLHTAGGSSLSSDQNQNGQQRRLEQLERVVESGAYTPNTLDDEDARNFWSGTKA</sequence>
<dbReference type="Proteomes" id="UP000191144">
    <property type="component" value="Chromosome A"/>
</dbReference>
<dbReference type="InterPro" id="IPR000366">
    <property type="entry name" value="GPCR_STE2"/>
</dbReference>
<feature type="transmembrane region" description="Helical" evidence="2">
    <location>
        <begin position="234"/>
        <end position="258"/>
    </location>
</feature>
<keyword evidence="2" id="KW-0812">Transmembrane</keyword>
<reference evidence="4" key="1">
    <citation type="submission" date="2016-03" db="EMBL/GenBank/DDBJ databases">
        <authorList>
            <person name="Devillers Hugo."/>
        </authorList>
    </citation>
    <scope>NUCLEOTIDE SEQUENCE [LARGE SCALE GENOMIC DNA]</scope>
</reference>
<feature type="transmembrane region" description="Helical" evidence="2">
    <location>
        <begin position="192"/>
        <end position="214"/>
    </location>
</feature>
<dbReference type="PANTHER" id="PTHR28009">
    <property type="entry name" value="PHEROMONE ALPHA FACTOR RECEPTOR"/>
    <property type="match status" value="1"/>
</dbReference>
<dbReference type="PANTHER" id="PTHR28009:SF1">
    <property type="entry name" value="PHEROMONE ALPHA FACTOR RECEPTOR"/>
    <property type="match status" value="1"/>
</dbReference>
<name>A0A1G4INC1_9SACH</name>
<protein>
    <submittedName>
        <fullName evidence="3">LAME_0A02740g1_1</fullName>
    </submittedName>
</protein>
<keyword evidence="4" id="KW-1185">Reference proteome</keyword>
<gene>
    <name evidence="3" type="ORF">LAME_0A02740G</name>
</gene>
<evidence type="ECO:0000256" key="2">
    <source>
        <dbReference type="SAM" id="Phobius"/>
    </source>
</evidence>
<dbReference type="AlphaFoldDB" id="A0A1G4INC1"/>
<dbReference type="PRINTS" id="PR00250">
    <property type="entry name" value="GPCRSTE2"/>
</dbReference>
<evidence type="ECO:0000313" key="4">
    <source>
        <dbReference type="Proteomes" id="UP000191144"/>
    </source>
</evidence>
<dbReference type="InterPro" id="IPR027458">
    <property type="entry name" value="STE2_TM1-TM2_sf"/>
</dbReference>
<feature type="transmembrane region" description="Helical" evidence="2">
    <location>
        <begin position="154"/>
        <end position="172"/>
    </location>
</feature>
<dbReference type="GO" id="GO:0004932">
    <property type="term" value="F:mating-type factor pheromone receptor activity"/>
    <property type="evidence" value="ECO:0007669"/>
    <property type="project" value="InterPro"/>
</dbReference>
<dbReference type="GO" id="GO:0038038">
    <property type="term" value="C:G protein-coupled receptor homodimeric complex"/>
    <property type="evidence" value="ECO:0007669"/>
    <property type="project" value="TreeGrafter"/>
</dbReference>
<dbReference type="CDD" id="cd14939">
    <property type="entry name" value="7tmD_STE2"/>
    <property type="match status" value="1"/>
</dbReference>
<keyword evidence="2" id="KW-0472">Membrane</keyword>
<evidence type="ECO:0000313" key="3">
    <source>
        <dbReference type="EMBL" id="SCU77937.1"/>
    </source>
</evidence>
<keyword evidence="2" id="KW-1133">Transmembrane helix</keyword>
<feature type="region of interest" description="Disordered" evidence="1">
    <location>
        <begin position="309"/>
        <end position="331"/>
    </location>
</feature>
<dbReference type="Pfam" id="PF02116">
    <property type="entry name" value="STE2"/>
    <property type="match status" value="1"/>
</dbReference>
<feature type="transmembrane region" description="Helical" evidence="2">
    <location>
        <begin position="42"/>
        <end position="62"/>
    </location>
</feature>
<dbReference type="EMBL" id="LT598483">
    <property type="protein sequence ID" value="SCU77937.1"/>
    <property type="molecule type" value="Genomic_DNA"/>
</dbReference>
<feature type="transmembrane region" description="Helical" evidence="2">
    <location>
        <begin position="74"/>
        <end position="102"/>
    </location>
</feature>
<proteinExistence type="predicted"/>
<feature type="region of interest" description="Disordered" evidence="1">
    <location>
        <begin position="401"/>
        <end position="423"/>
    </location>
</feature>
<dbReference type="OrthoDB" id="5402633at2759"/>
<dbReference type="GO" id="GO:0000750">
    <property type="term" value="P:pheromone-dependent signal transduction involved in conjugation with cellular fusion"/>
    <property type="evidence" value="ECO:0007669"/>
    <property type="project" value="TreeGrafter"/>
</dbReference>
<accession>A0A1G4INC1</accession>
<feature type="transmembrane region" description="Helical" evidence="2">
    <location>
        <begin position="122"/>
        <end position="142"/>
    </location>
</feature>
<feature type="transmembrane region" description="Helical" evidence="2">
    <location>
        <begin position="270"/>
        <end position="287"/>
    </location>
</feature>
<dbReference type="Gene3D" id="1.10.287.920">
    <property type="entry name" value="Pheromone alpha factor receptor"/>
    <property type="match status" value="1"/>
</dbReference>
<evidence type="ECO:0000256" key="1">
    <source>
        <dbReference type="SAM" id="MobiDB-lite"/>
    </source>
</evidence>
<feature type="compositionally biased region" description="Low complexity" evidence="1">
    <location>
        <begin position="321"/>
        <end position="331"/>
    </location>
</feature>
<organism evidence="3 4">
    <name type="scientific">Lachancea meyersii CBS 8951</name>
    <dbReference type="NCBI Taxonomy" id="1266667"/>
    <lineage>
        <taxon>Eukaryota</taxon>
        <taxon>Fungi</taxon>
        <taxon>Dikarya</taxon>
        <taxon>Ascomycota</taxon>
        <taxon>Saccharomycotina</taxon>
        <taxon>Saccharomycetes</taxon>
        <taxon>Saccharomycetales</taxon>
        <taxon>Saccharomycetaceae</taxon>
        <taxon>Lachancea</taxon>
    </lineage>
</organism>